<evidence type="ECO:0000313" key="3">
    <source>
        <dbReference type="Proteomes" id="UP000016933"/>
    </source>
</evidence>
<feature type="compositionally biased region" description="Polar residues" evidence="1">
    <location>
        <begin position="17"/>
        <end position="27"/>
    </location>
</feature>
<reference evidence="3" key="1">
    <citation type="journal article" date="2012" name="PLoS Genet.">
        <title>The genomes of the fungal plant pathogens Cladosporium fulvum and Dothistroma septosporum reveal adaptation to different hosts and lifestyles but also signatures of common ancestry.</title>
        <authorList>
            <person name="de Wit P.J.G.M."/>
            <person name="van der Burgt A."/>
            <person name="Oekmen B."/>
            <person name="Stergiopoulos I."/>
            <person name="Abd-Elsalam K.A."/>
            <person name="Aerts A.L."/>
            <person name="Bahkali A.H."/>
            <person name="Beenen H.G."/>
            <person name="Chettri P."/>
            <person name="Cox M.P."/>
            <person name="Datema E."/>
            <person name="de Vries R.P."/>
            <person name="Dhillon B."/>
            <person name="Ganley A.R."/>
            <person name="Griffiths S.A."/>
            <person name="Guo Y."/>
            <person name="Hamelin R.C."/>
            <person name="Henrissat B."/>
            <person name="Kabir M.S."/>
            <person name="Jashni M.K."/>
            <person name="Kema G."/>
            <person name="Klaubauf S."/>
            <person name="Lapidus A."/>
            <person name="Levasseur A."/>
            <person name="Lindquist E."/>
            <person name="Mehrabi R."/>
            <person name="Ohm R.A."/>
            <person name="Owen T.J."/>
            <person name="Salamov A."/>
            <person name="Schwelm A."/>
            <person name="Schijlen E."/>
            <person name="Sun H."/>
            <person name="van den Burg H.A."/>
            <person name="van Ham R.C.H.J."/>
            <person name="Zhang S."/>
            <person name="Goodwin S.B."/>
            <person name="Grigoriev I.V."/>
            <person name="Collemare J."/>
            <person name="Bradshaw R.E."/>
        </authorList>
    </citation>
    <scope>NUCLEOTIDE SEQUENCE [LARGE SCALE GENOMIC DNA]</scope>
    <source>
        <strain evidence="3">NZE10 / CBS 128990</strain>
    </source>
</reference>
<proteinExistence type="predicted"/>
<reference evidence="2 3" key="2">
    <citation type="journal article" date="2012" name="PLoS Pathog.">
        <title>Diverse lifestyles and strategies of plant pathogenesis encoded in the genomes of eighteen Dothideomycetes fungi.</title>
        <authorList>
            <person name="Ohm R.A."/>
            <person name="Feau N."/>
            <person name="Henrissat B."/>
            <person name="Schoch C.L."/>
            <person name="Horwitz B.A."/>
            <person name="Barry K.W."/>
            <person name="Condon B.J."/>
            <person name="Copeland A.C."/>
            <person name="Dhillon B."/>
            <person name="Glaser F."/>
            <person name="Hesse C.N."/>
            <person name="Kosti I."/>
            <person name="LaButti K."/>
            <person name="Lindquist E.A."/>
            <person name="Lucas S."/>
            <person name="Salamov A.A."/>
            <person name="Bradshaw R.E."/>
            <person name="Ciuffetti L."/>
            <person name="Hamelin R.C."/>
            <person name="Kema G.H.J."/>
            <person name="Lawrence C."/>
            <person name="Scott J.A."/>
            <person name="Spatafora J.W."/>
            <person name="Turgeon B.G."/>
            <person name="de Wit P.J.G.M."/>
            <person name="Zhong S."/>
            <person name="Goodwin S.B."/>
            <person name="Grigoriev I.V."/>
        </authorList>
    </citation>
    <scope>NUCLEOTIDE SEQUENCE [LARGE SCALE GENOMIC DNA]</scope>
    <source>
        <strain evidence="3">NZE10 / CBS 128990</strain>
    </source>
</reference>
<evidence type="ECO:0000313" key="2">
    <source>
        <dbReference type="EMBL" id="EME39525.1"/>
    </source>
</evidence>
<organism evidence="2 3">
    <name type="scientific">Dothistroma septosporum (strain NZE10 / CBS 128990)</name>
    <name type="common">Red band needle blight fungus</name>
    <name type="synonym">Mycosphaerella pini</name>
    <dbReference type="NCBI Taxonomy" id="675120"/>
    <lineage>
        <taxon>Eukaryota</taxon>
        <taxon>Fungi</taxon>
        <taxon>Dikarya</taxon>
        <taxon>Ascomycota</taxon>
        <taxon>Pezizomycotina</taxon>
        <taxon>Dothideomycetes</taxon>
        <taxon>Dothideomycetidae</taxon>
        <taxon>Mycosphaerellales</taxon>
        <taxon>Mycosphaerellaceae</taxon>
        <taxon>Dothistroma</taxon>
    </lineage>
</organism>
<feature type="region of interest" description="Disordered" evidence="1">
    <location>
        <begin position="1"/>
        <end position="31"/>
    </location>
</feature>
<name>M2YKY2_DOTSN</name>
<dbReference type="OMA" id="NTSGSRH"/>
<keyword evidence="3" id="KW-1185">Reference proteome</keyword>
<dbReference type="EMBL" id="KB446545">
    <property type="protein sequence ID" value="EME39525.1"/>
    <property type="molecule type" value="Genomic_DNA"/>
</dbReference>
<dbReference type="Proteomes" id="UP000016933">
    <property type="component" value="Unassembled WGS sequence"/>
</dbReference>
<dbReference type="AlphaFoldDB" id="M2YKY2"/>
<accession>M2YKY2</accession>
<gene>
    <name evidence="2" type="ORF">DOTSEDRAFT_48006</name>
</gene>
<feature type="region of interest" description="Disordered" evidence="1">
    <location>
        <begin position="68"/>
        <end position="99"/>
    </location>
</feature>
<sequence length="118" mass="12895">MSSSQLWAPQPQRRQAESTADPLSTSPDILPGTWLQLSPVTGSSLPSSVPKANASPVNLKDIDTKFLSNTSGSRHESFSSQRSVDLMRRPMVSSVSSPDIERREIAIRSGRIEAAFRE</sequence>
<protein>
    <submittedName>
        <fullName evidence="2">Uncharacterized protein</fullName>
    </submittedName>
</protein>
<evidence type="ECO:0000256" key="1">
    <source>
        <dbReference type="SAM" id="MobiDB-lite"/>
    </source>
</evidence>
<dbReference type="HOGENOM" id="CLU_2073081_0_0_1"/>
<dbReference type="OrthoDB" id="10308022at2759"/>
<feature type="compositionally biased region" description="Polar residues" evidence="1">
    <location>
        <begin position="68"/>
        <end position="83"/>
    </location>
</feature>